<keyword evidence="4" id="KW-0677">Repeat</keyword>
<keyword evidence="8" id="KW-0830">Ubiquinone</keyword>
<keyword evidence="2 8" id="KW-0004">4Fe-4S</keyword>
<feature type="domain" description="4Fe-4S ferredoxin-type" evidence="10">
    <location>
        <begin position="131"/>
        <end position="160"/>
    </location>
</feature>
<evidence type="ECO:0000259" key="10">
    <source>
        <dbReference type="PROSITE" id="PS51379"/>
    </source>
</evidence>
<dbReference type="GO" id="GO:0051539">
    <property type="term" value="F:4 iron, 4 sulfur cluster binding"/>
    <property type="evidence" value="ECO:0007669"/>
    <property type="project" value="UniProtKB-KW"/>
</dbReference>
<dbReference type="Proteomes" id="UP000264071">
    <property type="component" value="Unassembled WGS sequence"/>
</dbReference>
<keyword evidence="8" id="KW-0520">NAD</keyword>
<keyword evidence="3 8" id="KW-0479">Metal-binding</keyword>
<comment type="similarity">
    <text evidence="1 8">Belongs to the complex I 23 kDa subunit family.</text>
</comment>
<dbReference type="PROSITE" id="PS00198">
    <property type="entry name" value="4FE4S_FER_1"/>
    <property type="match status" value="1"/>
</dbReference>
<dbReference type="PANTHER" id="PTHR10849:SF20">
    <property type="entry name" value="NADH DEHYDROGENASE [UBIQUINONE] IRON-SULFUR PROTEIN 8, MITOCHONDRIAL"/>
    <property type="match status" value="1"/>
</dbReference>
<keyword evidence="8" id="KW-0472">Membrane</keyword>
<keyword evidence="8" id="KW-0874">Quinone</keyword>
<comment type="catalytic activity">
    <reaction evidence="8">
        <text>a quinone + NADH + 5 H(+)(in) = a quinol + NAD(+) + 4 H(+)(out)</text>
        <dbReference type="Rhea" id="RHEA:57888"/>
        <dbReference type="ChEBI" id="CHEBI:15378"/>
        <dbReference type="ChEBI" id="CHEBI:24646"/>
        <dbReference type="ChEBI" id="CHEBI:57540"/>
        <dbReference type="ChEBI" id="CHEBI:57945"/>
        <dbReference type="ChEBI" id="CHEBI:132124"/>
    </reaction>
</comment>
<dbReference type="InterPro" id="IPR017896">
    <property type="entry name" value="4Fe4S_Fe-S-bd"/>
</dbReference>
<comment type="subunit">
    <text evidence="8">NDH-1 is composed of 14 different subunits. Subunits NuoA, H, J, K, L, M, N constitute the membrane sector of the complex.</text>
</comment>
<accession>A0A3D4V4M6</accession>
<dbReference type="AlphaFoldDB" id="A0A3D4V4M6"/>
<comment type="caution">
    <text evidence="11">The sequence shown here is derived from an EMBL/GenBank/DDBJ whole genome shotgun (WGS) entry which is preliminary data.</text>
</comment>
<evidence type="ECO:0000313" key="11">
    <source>
        <dbReference type="EMBL" id="HCT56066.1"/>
    </source>
</evidence>
<dbReference type="GO" id="GO:0005886">
    <property type="term" value="C:plasma membrane"/>
    <property type="evidence" value="ECO:0007669"/>
    <property type="project" value="UniProtKB-SubCell"/>
</dbReference>
<feature type="binding site" evidence="8">
    <location>
        <position position="98"/>
    </location>
    <ligand>
        <name>[4Fe-4S] cluster</name>
        <dbReference type="ChEBI" id="CHEBI:49883"/>
        <label>1</label>
    </ligand>
</feature>
<feature type="binding site" evidence="8">
    <location>
        <position position="150"/>
    </location>
    <ligand>
        <name>[4Fe-4S] cluster</name>
        <dbReference type="ChEBI" id="CHEBI:49883"/>
        <label>1</label>
    </ligand>
</feature>
<comment type="function">
    <text evidence="8">NDH-1 shuttles electrons from NADH, via FMN and iron-sulfur (Fe-S) centers, to quinones in the respiratory chain. The immediate electron acceptor for the enzyme in this species is believed to be ubiquinone. Couples the redox reaction to proton translocation (for every two electrons transferred, four hydrogen ions are translocated across the cytoplasmic membrane), and thus conserves the redox energy in a proton gradient.</text>
</comment>
<evidence type="ECO:0000256" key="6">
    <source>
        <dbReference type="ARBA" id="ARBA00023004"/>
    </source>
</evidence>
<dbReference type="Gene3D" id="3.30.70.3270">
    <property type="match status" value="1"/>
</dbReference>
<evidence type="ECO:0000256" key="9">
    <source>
        <dbReference type="SAM" id="MobiDB-lite"/>
    </source>
</evidence>
<keyword evidence="6 8" id="KW-0408">Iron</keyword>
<dbReference type="PROSITE" id="PS51379">
    <property type="entry name" value="4FE4S_FER_2"/>
    <property type="match status" value="2"/>
</dbReference>
<organism evidence="11 12">
    <name type="scientific">Gemmatimonas aurantiaca</name>
    <dbReference type="NCBI Taxonomy" id="173480"/>
    <lineage>
        <taxon>Bacteria</taxon>
        <taxon>Pseudomonadati</taxon>
        <taxon>Gemmatimonadota</taxon>
        <taxon>Gemmatimonadia</taxon>
        <taxon>Gemmatimonadales</taxon>
        <taxon>Gemmatimonadaceae</taxon>
        <taxon>Gemmatimonas</taxon>
    </lineage>
</organism>
<dbReference type="GO" id="GO:0048038">
    <property type="term" value="F:quinone binding"/>
    <property type="evidence" value="ECO:0007669"/>
    <property type="project" value="UniProtKB-KW"/>
</dbReference>
<feature type="binding site" evidence="8">
    <location>
        <position position="140"/>
    </location>
    <ligand>
        <name>[4Fe-4S] cluster</name>
        <dbReference type="ChEBI" id="CHEBI:49883"/>
        <label>2</label>
    </ligand>
</feature>
<evidence type="ECO:0000256" key="7">
    <source>
        <dbReference type="ARBA" id="ARBA00023014"/>
    </source>
</evidence>
<dbReference type="EMBL" id="DPIY01000002">
    <property type="protein sequence ID" value="HCT56066.1"/>
    <property type="molecule type" value="Genomic_DNA"/>
</dbReference>
<proteinExistence type="inferred from homology"/>
<name>A0A3D4V4M6_9BACT</name>
<dbReference type="GO" id="GO:0050136">
    <property type="term" value="F:NADH dehydrogenase (quinone) (non-electrogenic) activity"/>
    <property type="evidence" value="ECO:0007669"/>
    <property type="project" value="UniProtKB-UniRule"/>
</dbReference>
<feature type="binding site" evidence="8">
    <location>
        <position position="146"/>
    </location>
    <ligand>
        <name>[4Fe-4S] cluster</name>
        <dbReference type="ChEBI" id="CHEBI:49883"/>
        <label>2</label>
    </ligand>
</feature>
<evidence type="ECO:0000256" key="4">
    <source>
        <dbReference type="ARBA" id="ARBA00022737"/>
    </source>
</evidence>
<keyword evidence="5 8" id="KW-1278">Translocase</keyword>
<evidence type="ECO:0000256" key="2">
    <source>
        <dbReference type="ARBA" id="ARBA00022485"/>
    </source>
</evidence>
<dbReference type="HAMAP" id="MF_01351">
    <property type="entry name" value="NDH1_NuoI"/>
    <property type="match status" value="1"/>
</dbReference>
<feature type="binding site" evidence="8">
    <location>
        <position position="143"/>
    </location>
    <ligand>
        <name>[4Fe-4S] cluster</name>
        <dbReference type="ChEBI" id="CHEBI:49883"/>
        <label>2</label>
    </ligand>
</feature>
<evidence type="ECO:0000256" key="1">
    <source>
        <dbReference type="ARBA" id="ARBA00010277"/>
    </source>
</evidence>
<feature type="domain" description="4Fe-4S ferredoxin-type" evidence="10">
    <location>
        <begin position="88"/>
        <end position="118"/>
    </location>
</feature>
<dbReference type="InterPro" id="IPR010226">
    <property type="entry name" value="NADH_quinone_OxRdtase_chainI"/>
</dbReference>
<dbReference type="EC" id="7.1.1.-" evidence="8"/>
<dbReference type="SUPFAM" id="SSF54862">
    <property type="entry name" value="4Fe-4S ferredoxins"/>
    <property type="match status" value="1"/>
</dbReference>
<dbReference type="GO" id="GO:0005506">
    <property type="term" value="F:iron ion binding"/>
    <property type="evidence" value="ECO:0007669"/>
    <property type="project" value="UniProtKB-UniRule"/>
</dbReference>
<dbReference type="Pfam" id="PF12838">
    <property type="entry name" value="Fer4_7"/>
    <property type="match status" value="1"/>
</dbReference>
<evidence type="ECO:0000256" key="5">
    <source>
        <dbReference type="ARBA" id="ARBA00022967"/>
    </source>
</evidence>
<feature type="binding site" evidence="8">
    <location>
        <position position="108"/>
    </location>
    <ligand>
        <name>[4Fe-4S] cluster</name>
        <dbReference type="ChEBI" id="CHEBI:49883"/>
        <label>2</label>
    </ligand>
</feature>
<keyword evidence="7 8" id="KW-0411">Iron-sulfur</keyword>
<evidence type="ECO:0000256" key="8">
    <source>
        <dbReference type="HAMAP-Rule" id="MF_01351"/>
    </source>
</evidence>
<dbReference type="PANTHER" id="PTHR10849">
    <property type="entry name" value="NADH DEHYDROGENASE UBIQUINONE IRON-SULFUR PROTEIN 8, MITOCHONDRIAL"/>
    <property type="match status" value="1"/>
</dbReference>
<comment type="cofactor">
    <cofactor evidence="8">
        <name>[4Fe-4S] cluster</name>
        <dbReference type="ChEBI" id="CHEBI:49883"/>
    </cofactor>
    <text evidence="8">Binds 2 [4Fe-4S] clusters per subunit.</text>
</comment>
<protein>
    <recommendedName>
        <fullName evidence="8">NADH-quinone oxidoreductase subunit I</fullName>
        <ecNumber evidence="8">7.1.1.-</ecNumber>
    </recommendedName>
    <alternativeName>
        <fullName evidence="8">NADH dehydrogenase I subunit I</fullName>
    </alternativeName>
    <alternativeName>
        <fullName evidence="8">NDH-1 subunit I</fullName>
    </alternativeName>
</protein>
<evidence type="ECO:0000256" key="3">
    <source>
        <dbReference type="ARBA" id="ARBA00022723"/>
    </source>
</evidence>
<keyword evidence="8" id="KW-1003">Cell membrane</keyword>
<sequence>MSTPDSGQPAPRVKPVRYARKEYWNEPTMTLWERAYLPEVLRGLAITTGVFLRNMGKWITGRRGAVTTYYPEERRADFAPRNRGKHVLTQRPDGSVQCIACNMCATVCPAKVIEIEPGFDMNDPAHPKYPVRFEIDYSRCVFCGMCVEACPEDAIRMEPDVPNLVSDDRYNMWITMDEMMTWRPQSDVAKPYPPKPVALTRGSRPEGGAPSKH</sequence>
<gene>
    <name evidence="8" type="primary">nuoI</name>
    <name evidence="11" type="ORF">DGD08_02515</name>
</gene>
<evidence type="ECO:0000313" key="12">
    <source>
        <dbReference type="Proteomes" id="UP000264071"/>
    </source>
</evidence>
<feature type="binding site" evidence="8">
    <location>
        <position position="104"/>
    </location>
    <ligand>
        <name>[4Fe-4S] cluster</name>
        <dbReference type="ChEBI" id="CHEBI:49883"/>
        <label>1</label>
    </ligand>
</feature>
<dbReference type="GO" id="GO:0009060">
    <property type="term" value="P:aerobic respiration"/>
    <property type="evidence" value="ECO:0007669"/>
    <property type="project" value="TreeGrafter"/>
</dbReference>
<comment type="subcellular location">
    <subcellularLocation>
        <location evidence="8">Cell membrane</location>
        <topology evidence="8">Peripheral membrane protein</topology>
    </subcellularLocation>
</comment>
<feature type="region of interest" description="Disordered" evidence="9">
    <location>
        <begin position="185"/>
        <end position="213"/>
    </location>
</feature>
<dbReference type="InterPro" id="IPR017900">
    <property type="entry name" value="4Fe4S_Fe_S_CS"/>
</dbReference>
<feature type="binding site" evidence="8">
    <location>
        <position position="101"/>
    </location>
    <ligand>
        <name>[4Fe-4S] cluster</name>
        <dbReference type="ChEBI" id="CHEBI:49883"/>
        <label>1</label>
    </ligand>
</feature>
<reference evidence="11 12" key="1">
    <citation type="journal article" date="2018" name="Nat. Biotechnol.">
        <title>A standardized bacterial taxonomy based on genome phylogeny substantially revises the tree of life.</title>
        <authorList>
            <person name="Parks D.H."/>
            <person name="Chuvochina M."/>
            <person name="Waite D.W."/>
            <person name="Rinke C."/>
            <person name="Skarshewski A."/>
            <person name="Chaumeil P.A."/>
            <person name="Hugenholtz P."/>
        </authorList>
    </citation>
    <scope>NUCLEOTIDE SEQUENCE [LARGE SCALE GENOMIC DNA]</scope>
    <source>
        <strain evidence="11">UBA8844</strain>
    </source>
</reference>